<evidence type="ECO:0000313" key="2">
    <source>
        <dbReference type="Proteomes" id="UP000186922"/>
    </source>
</evidence>
<evidence type="ECO:0008006" key="3">
    <source>
        <dbReference type="Google" id="ProtNLM"/>
    </source>
</evidence>
<gene>
    <name evidence="1" type="primary">RvY_13956-1</name>
    <name evidence="1" type="synonym">RvY_13956.1</name>
    <name evidence="1" type="ORF">RvY_13956</name>
</gene>
<dbReference type="Gene3D" id="3.60.10.10">
    <property type="entry name" value="Endonuclease/exonuclease/phosphatase"/>
    <property type="match status" value="1"/>
</dbReference>
<protein>
    <recommendedName>
        <fullName evidence="3">Endonuclease/exonuclease/phosphatase domain-containing protein</fullName>
    </recommendedName>
</protein>
<dbReference type="AlphaFoldDB" id="A0A1D1VX19"/>
<proteinExistence type="predicted"/>
<comment type="caution">
    <text evidence="1">The sequence shown here is derived from an EMBL/GenBank/DDBJ whole genome shotgun (WGS) entry which is preliminary data.</text>
</comment>
<dbReference type="EMBL" id="BDGG01000009">
    <property type="protein sequence ID" value="GAV03554.1"/>
    <property type="molecule type" value="Genomic_DNA"/>
</dbReference>
<name>A0A1D1VX19_RAMVA</name>
<evidence type="ECO:0000313" key="1">
    <source>
        <dbReference type="EMBL" id="GAV03554.1"/>
    </source>
</evidence>
<dbReference type="OrthoDB" id="8069600at2759"/>
<accession>A0A1D1VX19</accession>
<reference evidence="1 2" key="1">
    <citation type="journal article" date="2016" name="Nat. Commun.">
        <title>Extremotolerant tardigrade genome and improved radiotolerance of human cultured cells by tardigrade-unique protein.</title>
        <authorList>
            <person name="Hashimoto T."/>
            <person name="Horikawa D.D."/>
            <person name="Saito Y."/>
            <person name="Kuwahara H."/>
            <person name="Kozuka-Hata H."/>
            <person name="Shin-I T."/>
            <person name="Minakuchi Y."/>
            <person name="Ohishi K."/>
            <person name="Motoyama A."/>
            <person name="Aizu T."/>
            <person name="Enomoto A."/>
            <person name="Kondo K."/>
            <person name="Tanaka S."/>
            <person name="Hara Y."/>
            <person name="Koshikawa S."/>
            <person name="Sagara H."/>
            <person name="Miura T."/>
            <person name="Yokobori S."/>
            <person name="Miyagawa K."/>
            <person name="Suzuki Y."/>
            <person name="Kubo T."/>
            <person name="Oyama M."/>
            <person name="Kohara Y."/>
            <person name="Fujiyama A."/>
            <person name="Arakawa K."/>
            <person name="Katayama T."/>
            <person name="Toyoda A."/>
            <person name="Kunieda T."/>
        </authorList>
    </citation>
    <scope>NUCLEOTIDE SEQUENCE [LARGE SCALE GENOMIC DNA]</scope>
    <source>
        <strain evidence="1 2">YOKOZUNA-1</strain>
    </source>
</reference>
<organism evidence="1 2">
    <name type="scientific">Ramazzottius varieornatus</name>
    <name type="common">Water bear</name>
    <name type="synonym">Tardigrade</name>
    <dbReference type="NCBI Taxonomy" id="947166"/>
    <lineage>
        <taxon>Eukaryota</taxon>
        <taxon>Metazoa</taxon>
        <taxon>Ecdysozoa</taxon>
        <taxon>Tardigrada</taxon>
        <taxon>Eutardigrada</taxon>
        <taxon>Parachela</taxon>
        <taxon>Hypsibioidea</taxon>
        <taxon>Ramazzottiidae</taxon>
        <taxon>Ramazzottius</taxon>
    </lineage>
</organism>
<dbReference type="InterPro" id="IPR036691">
    <property type="entry name" value="Endo/exonu/phosph_ase_sf"/>
</dbReference>
<dbReference type="SUPFAM" id="SSF56219">
    <property type="entry name" value="DNase I-like"/>
    <property type="match status" value="1"/>
</dbReference>
<sequence length="170" mass="19242">MVVRKMGLCTRHRADLQCSEIELLVIELPTAKVIVGAFYASPNKVVEDVSRLSDQLRTIPREITEKLILIGDFNTPNVDWDVTSVSPPSAKCDHDSQQFKFHLRKQRVQPVMKSRWKFVNGSQAAFVEAVRDARLQDEFDVMTLRCAAEVLDDALVETTYSCQTDPSESL</sequence>
<keyword evidence="2" id="KW-1185">Reference proteome</keyword>
<dbReference type="Proteomes" id="UP000186922">
    <property type="component" value="Unassembled WGS sequence"/>
</dbReference>